<feature type="transmembrane region" description="Helical" evidence="8">
    <location>
        <begin position="297"/>
        <end position="318"/>
    </location>
</feature>
<dbReference type="GO" id="GO:0016763">
    <property type="term" value="F:pentosyltransferase activity"/>
    <property type="evidence" value="ECO:0007669"/>
    <property type="project" value="TreeGrafter"/>
</dbReference>
<evidence type="ECO:0000256" key="4">
    <source>
        <dbReference type="ARBA" id="ARBA00022679"/>
    </source>
</evidence>
<evidence type="ECO:0000256" key="3">
    <source>
        <dbReference type="ARBA" id="ARBA00022676"/>
    </source>
</evidence>
<feature type="transmembrane region" description="Helical" evidence="8">
    <location>
        <begin position="112"/>
        <end position="130"/>
    </location>
</feature>
<keyword evidence="10" id="KW-1185">Reference proteome</keyword>
<keyword evidence="5 8" id="KW-0812">Transmembrane</keyword>
<comment type="subcellular location">
    <subcellularLocation>
        <location evidence="1">Cell membrane</location>
        <topology evidence="1">Multi-pass membrane protein</topology>
    </subcellularLocation>
</comment>
<feature type="transmembrane region" description="Helical" evidence="8">
    <location>
        <begin position="81"/>
        <end position="100"/>
    </location>
</feature>
<dbReference type="OrthoDB" id="345761at2"/>
<feature type="transmembrane region" description="Helical" evidence="8">
    <location>
        <begin position="263"/>
        <end position="285"/>
    </location>
</feature>
<dbReference type="PANTHER" id="PTHR33908:SF3">
    <property type="entry name" value="UNDECAPRENYL PHOSPHATE-ALPHA-4-AMINO-4-DEOXY-L-ARABINOSE ARABINOSYL TRANSFERASE"/>
    <property type="match status" value="1"/>
</dbReference>
<dbReference type="EMBL" id="FOXP01000001">
    <property type="protein sequence ID" value="SFP34969.1"/>
    <property type="molecule type" value="Genomic_DNA"/>
</dbReference>
<gene>
    <name evidence="9" type="ORF">SAMN04488241_10195</name>
</gene>
<evidence type="ECO:0000256" key="6">
    <source>
        <dbReference type="ARBA" id="ARBA00022989"/>
    </source>
</evidence>
<keyword evidence="6 8" id="KW-1133">Transmembrane helix</keyword>
<evidence type="ECO:0008006" key="11">
    <source>
        <dbReference type="Google" id="ProtNLM"/>
    </source>
</evidence>
<evidence type="ECO:0000256" key="1">
    <source>
        <dbReference type="ARBA" id="ARBA00004651"/>
    </source>
</evidence>
<sequence length="486" mass="51837">MTTGADATTRSWTLPALLLLAVALRGWDIGNPVLDLDEQWYLLVDDRVLRGAIPFVDLWDRKPVGLFLLFAGFRLIPGDTIVVYQIAATIAAGLTAATIARIADATGAAPRGSLVAGALYLLAASVIGGQGGQAPVFYNLPVALAALATVGMPRLIAAGATGRIVARGGGACLLAGIAMQIKYTVAFEAAFVGLAHVWALRRAGGRPVRVALVATGWMLAGLLPTLAVVAAYARLGPDALHAFWFANFVSITLRHAYPPALVVANLGSIVGQIAPLLVPAIIAIARPGRSTEAALARWWLAAALIGFLSIGTFHDHYALPLLPPLAVVAATVLGRSRWLSWTAIVAALAIFAGERLARRDDAAGARQVIALVRSVGSRGCPYVFMGDPITCYLADACVPTPYAFLNTLAQRIEQGATGIDEAGEVARIMRNRPPVVVTSDRQRMIWNVDSRRVVDRALVHDYRLRLVVPRGRWHTLVYVRRDLAER</sequence>
<dbReference type="GO" id="GO:0010041">
    <property type="term" value="P:response to iron(III) ion"/>
    <property type="evidence" value="ECO:0007669"/>
    <property type="project" value="TreeGrafter"/>
</dbReference>
<reference evidence="9 10" key="1">
    <citation type="submission" date="2016-10" db="EMBL/GenBank/DDBJ databases">
        <authorList>
            <person name="de Groot N.N."/>
        </authorList>
    </citation>
    <scope>NUCLEOTIDE SEQUENCE [LARGE SCALE GENOMIC DNA]</scope>
    <source>
        <strain evidence="9 10">CGMCC 1.9113</strain>
    </source>
</reference>
<protein>
    <recommendedName>
        <fullName evidence="11">4-amino-4-deoxy-L-arabinose transferase</fullName>
    </recommendedName>
</protein>
<dbReference type="STRING" id="634430.SAMN04488241_10195"/>
<dbReference type="GO" id="GO:0009103">
    <property type="term" value="P:lipopolysaccharide biosynthetic process"/>
    <property type="evidence" value="ECO:0007669"/>
    <property type="project" value="UniProtKB-ARBA"/>
</dbReference>
<evidence type="ECO:0000256" key="5">
    <source>
        <dbReference type="ARBA" id="ARBA00022692"/>
    </source>
</evidence>
<evidence type="ECO:0000256" key="7">
    <source>
        <dbReference type="ARBA" id="ARBA00023136"/>
    </source>
</evidence>
<dbReference type="PANTHER" id="PTHR33908">
    <property type="entry name" value="MANNOSYLTRANSFERASE YKCB-RELATED"/>
    <property type="match status" value="1"/>
</dbReference>
<evidence type="ECO:0000313" key="10">
    <source>
        <dbReference type="Proteomes" id="UP000199586"/>
    </source>
</evidence>
<feature type="transmembrane region" description="Helical" evidence="8">
    <location>
        <begin position="210"/>
        <end position="232"/>
    </location>
</feature>
<dbReference type="RefSeq" id="WP_093329938.1">
    <property type="nucleotide sequence ID" value="NZ_FOXP01000001.1"/>
</dbReference>
<evidence type="ECO:0000256" key="8">
    <source>
        <dbReference type="SAM" id="Phobius"/>
    </source>
</evidence>
<dbReference type="GO" id="GO:0005886">
    <property type="term" value="C:plasma membrane"/>
    <property type="evidence" value="ECO:0007669"/>
    <property type="project" value="UniProtKB-SubCell"/>
</dbReference>
<accession>A0A1I5PLN4</accession>
<feature type="transmembrane region" description="Helical" evidence="8">
    <location>
        <begin position="136"/>
        <end position="157"/>
    </location>
</feature>
<name>A0A1I5PLN4_9SPHN</name>
<proteinExistence type="predicted"/>
<keyword evidence="3" id="KW-0328">Glycosyltransferase</keyword>
<keyword evidence="7 8" id="KW-0472">Membrane</keyword>
<feature type="transmembrane region" description="Helical" evidence="8">
    <location>
        <begin position="338"/>
        <end position="357"/>
    </location>
</feature>
<dbReference type="Proteomes" id="UP000199586">
    <property type="component" value="Unassembled WGS sequence"/>
</dbReference>
<feature type="transmembrane region" description="Helical" evidence="8">
    <location>
        <begin position="169"/>
        <end position="198"/>
    </location>
</feature>
<dbReference type="InterPro" id="IPR050297">
    <property type="entry name" value="LipidA_mod_glycosyltrf_83"/>
</dbReference>
<organism evidence="9 10">
    <name type="scientific">Sphingomonas rubra</name>
    <dbReference type="NCBI Taxonomy" id="634430"/>
    <lineage>
        <taxon>Bacteria</taxon>
        <taxon>Pseudomonadati</taxon>
        <taxon>Pseudomonadota</taxon>
        <taxon>Alphaproteobacteria</taxon>
        <taxon>Sphingomonadales</taxon>
        <taxon>Sphingomonadaceae</taxon>
        <taxon>Sphingomonas</taxon>
    </lineage>
</organism>
<keyword evidence="2" id="KW-1003">Cell membrane</keyword>
<evidence type="ECO:0000313" key="9">
    <source>
        <dbReference type="EMBL" id="SFP34969.1"/>
    </source>
</evidence>
<dbReference type="AlphaFoldDB" id="A0A1I5PLN4"/>
<evidence type="ECO:0000256" key="2">
    <source>
        <dbReference type="ARBA" id="ARBA00022475"/>
    </source>
</evidence>
<keyword evidence="4" id="KW-0808">Transferase</keyword>